<evidence type="ECO:0000313" key="3">
    <source>
        <dbReference type="Proteomes" id="UP000008022"/>
    </source>
</evidence>
<dbReference type="HOGENOM" id="CLU_066107_0_0_1"/>
<accession>A0A0E0RK07</accession>
<sequence>MGLRPCVRLIVVGPVDLWAFCFFSAARGSPGAGAPPPAATLLPLAAAALRSPPYWDSLRCCLLPIQIVEIFLRDLPLGNRLARDGDAIGVGSPVAGWSRPTVGWIDGGEEGGIGGSDQASKRSKFLSGTGCELRSSDQISTSLAVSMLWYFIGSDGIRIDDPSYEQETLVGLDFETSCMWSLLNICRRSATSFIVGLSSPLGFRQCMASSASFCSTTITFSSIMSKSNISHLWEDKDSLHILQSICTGIVFGHLLPLWAGAIPDGPVMDDRNTSVGPPIDKPEVPNEVLLPEAVPSGLHKHGVEAWVEFPHRALVHHQDRCEVLQVWDDGGLAAAHPSAGSTVGCAVDALAVGVAASHI</sequence>
<proteinExistence type="predicted"/>
<feature type="chain" id="PRO_5002372619" description="DUF3778 domain-containing protein" evidence="1">
    <location>
        <begin position="29"/>
        <end position="359"/>
    </location>
</feature>
<dbReference type="Proteomes" id="UP000008022">
    <property type="component" value="Unassembled WGS sequence"/>
</dbReference>
<evidence type="ECO:0008006" key="4">
    <source>
        <dbReference type="Google" id="ProtNLM"/>
    </source>
</evidence>
<reference evidence="3" key="1">
    <citation type="submission" date="2013-06" db="EMBL/GenBank/DDBJ databases">
        <authorList>
            <person name="Zhao Q."/>
        </authorList>
    </citation>
    <scope>NUCLEOTIDE SEQUENCE</scope>
    <source>
        <strain evidence="3">cv. W1943</strain>
    </source>
</reference>
<name>A0A0E0RK07_ORYRU</name>
<dbReference type="EnsemblPlants" id="ORUFI12G20990.1">
    <property type="protein sequence ID" value="ORUFI12G20990.1"/>
    <property type="gene ID" value="ORUFI12G20990"/>
</dbReference>
<evidence type="ECO:0000256" key="1">
    <source>
        <dbReference type="SAM" id="SignalP"/>
    </source>
</evidence>
<keyword evidence="1" id="KW-0732">Signal</keyword>
<keyword evidence="3" id="KW-1185">Reference proteome</keyword>
<dbReference type="Gramene" id="ORUFI12G20990.1">
    <property type="protein sequence ID" value="ORUFI12G20990.1"/>
    <property type="gene ID" value="ORUFI12G20990"/>
</dbReference>
<feature type="signal peptide" evidence="1">
    <location>
        <begin position="1"/>
        <end position="28"/>
    </location>
</feature>
<organism evidence="2 3">
    <name type="scientific">Oryza rufipogon</name>
    <name type="common">Brownbeard rice</name>
    <name type="synonym">Asian wild rice</name>
    <dbReference type="NCBI Taxonomy" id="4529"/>
    <lineage>
        <taxon>Eukaryota</taxon>
        <taxon>Viridiplantae</taxon>
        <taxon>Streptophyta</taxon>
        <taxon>Embryophyta</taxon>
        <taxon>Tracheophyta</taxon>
        <taxon>Spermatophyta</taxon>
        <taxon>Magnoliopsida</taxon>
        <taxon>Liliopsida</taxon>
        <taxon>Poales</taxon>
        <taxon>Poaceae</taxon>
        <taxon>BOP clade</taxon>
        <taxon>Oryzoideae</taxon>
        <taxon>Oryzeae</taxon>
        <taxon>Oryzinae</taxon>
        <taxon>Oryza</taxon>
    </lineage>
</organism>
<dbReference type="AlphaFoldDB" id="A0A0E0RK07"/>
<reference evidence="2" key="2">
    <citation type="submission" date="2015-06" db="UniProtKB">
        <authorList>
            <consortium name="EnsemblPlants"/>
        </authorList>
    </citation>
    <scope>IDENTIFICATION</scope>
</reference>
<protein>
    <recommendedName>
        <fullName evidence="4">DUF3778 domain-containing protein</fullName>
    </recommendedName>
</protein>
<evidence type="ECO:0000313" key="2">
    <source>
        <dbReference type="EnsemblPlants" id="ORUFI12G20990.1"/>
    </source>
</evidence>
<dbReference type="eggNOG" id="ENOG502R5JJ">
    <property type="taxonomic scope" value="Eukaryota"/>
</dbReference>